<dbReference type="STRING" id="946122.A0A0C2SYI7"/>
<dbReference type="Proteomes" id="UP000054549">
    <property type="component" value="Unassembled WGS sequence"/>
</dbReference>
<dbReference type="AlphaFoldDB" id="A0A0C2SYI7"/>
<protein>
    <recommendedName>
        <fullName evidence="5">Phenylacetyl-CoA ligase</fullName>
    </recommendedName>
</protein>
<dbReference type="Pfam" id="PF13193">
    <property type="entry name" value="AMP-binding_C"/>
    <property type="match status" value="1"/>
</dbReference>
<dbReference type="FunCoup" id="A0A0C2SYI7">
    <property type="interactions" value="333"/>
</dbReference>
<dbReference type="CDD" id="cd05911">
    <property type="entry name" value="Firefly_Luc_like"/>
    <property type="match status" value="1"/>
</dbReference>
<feature type="domain" description="AMP-binding enzyme C-terminal" evidence="2">
    <location>
        <begin position="458"/>
        <end position="545"/>
    </location>
</feature>
<dbReference type="HOGENOM" id="CLU_000022_59_2_1"/>
<evidence type="ECO:0000313" key="3">
    <source>
        <dbReference type="EMBL" id="KIL59214.1"/>
    </source>
</evidence>
<dbReference type="Gene3D" id="3.30.300.30">
    <property type="match status" value="1"/>
</dbReference>
<evidence type="ECO:0000259" key="2">
    <source>
        <dbReference type="Pfam" id="PF13193"/>
    </source>
</evidence>
<dbReference type="InterPro" id="IPR000873">
    <property type="entry name" value="AMP-dep_synth/lig_dom"/>
</dbReference>
<keyword evidence="4" id="KW-1185">Reference proteome</keyword>
<dbReference type="SUPFAM" id="SSF56801">
    <property type="entry name" value="Acetyl-CoA synthetase-like"/>
    <property type="match status" value="1"/>
</dbReference>
<dbReference type="PANTHER" id="PTHR24096:SF422">
    <property type="entry name" value="BCDNA.GH02901"/>
    <property type="match status" value="1"/>
</dbReference>
<feature type="domain" description="AMP-dependent synthetase/ligase" evidence="1">
    <location>
        <begin position="24"/>
        <end position="407"/>
    </location>
</feature>
<gene>
    <name evidence="3" type="ORF">M378DRAFT_27129</name>
</gene>
<dbReference type="Pfam" id="PF00501">
    <property type="entry name" value="AMP-binding"/>
    <property type="match status" value="1"/>
</dbReference>
<dbReference type="InParanoid" id="A0A0C2SYI7"/>
<organism evidence="3 4">
    <name type="scientific">Amanita muscaria (strain Koide BX008)</name>
    <dbReference type="NCBI Taxonomy" id="946122"/>
    <lineage>
        <taxon>Eukaryota</taxon>
        <taxon>Fungi</taxon>
        <taxon>Dikarya</taxon>
        <taxon>Basidiomycota</taxon>
        <taxon>Agaricomycotina</taxon>
        <taxon>Agaricomycetes</taxon>
        <taxon>Agaricomycetidae</taxon>
        <taxon>Agaricales</taxon>
        <taxon>Pluteineae</taxon>
        <taxon>Amanitaceae</taxon>
        <taxon>Amanita</taxon>
    </lineage>
</organism>
<dbReference type="Gene3D" id="3.40.50.12780">
    <property type="entry name" value="N-terminal domain of ligase-like"/>
    <property type="match status" value="1"/>
</dbReference>
<dbReference type="InterPro" id="IPR045851">
    <property type="entry name" value="AMP-bd_C_sf"/>
</dbReference>
<evidence type="ECO:0008006" key="5">
    <source>
        <dbReference type="Google" id="ProtNLM"/>
    </source>
</evidence>
<dbReference type="PANTHER" id="PTHR24096">
    <property type="entry name" value="LONG-CHAIN-FATTY-ACID--COA LIGASE"/>
    <property type="match status" value="1"/>
</dbReference>
<dbReference type="OrthoDB" id="6509636at2759"/>
<reference evidence="3 4" key="1">
    <citation type="submission" date="2014-04" db="EMBL/GenBank/DDBJ databases">
        <title>Evolutionary Origins and Diversification of the Mycorrhizal Mutualists.</title>
        <authorList>
            <consortium name="DOE Joint Genome Institute"/>
            <consortium name="Mycorrhizal Genomics Consortium"/>
            <person name="Kohler A."/>
            <person name="Kuo A."/>
            <person name="Nagy L.G."/>
            <person name="Floudas D."/>
            <person name="Copeland A."/>
            <person name="Barry K.W."/>
            <person name="Cichocki N."/>
            <person name="Veneault-Fourrey C."/>
            <person name="LaButti K."/>
            <person name="Lindquist E.A."/>
            <person name="Lipzen A."/>
            <person name="Lundell T."/>
            <person name="Morin E."/>
            <person name="Murat C."/>
            <person name="Riley R."/>
            <person name="Ohm R."/>
            <person name="Sun H."/>
            <person name="Tunlid A."/>
            <person name="Henrissat B."/>
            <person name="Grigoriev I.V."/>
            <person name="Hibbett D.S."/>
            <person name="Martin F."/>
        </authorList>
    </citation>
    <scope>NUCLEOTIDE SEQUENCE [LARGE SCALE GENOMIC DNA]</scope>
    <source>
        <strain evidence="3 4">Koide BX008</strain>
    </source>
</reference>
<dbReference type="GO" id="GO:0016405">
    <property type="term" value="F:CoA-ligase activity"/>
    <property type="evidence" value="ECO:0007669"/>
    <property type="project" value="TreeGrafter"/>
</dbReference>
<evidence type="ECO:0000313" key="4">
    <source>
        <dbReference type="Proteomes" id="UP000054549"/>
    </source>
</evidence>
<name>A0A0C2SYI7_AMAMK</name>
<sequence length="566" mass="62859">MPHVPDNLTIPQFIFDYAHPCRPERGPDVPWMIDNDTGRQLFAGDLRWRTFALANSLKKKYNVGEDDVVLVFSRNHIDYPILMWAVHVLGGIVSGANPDFSVNELVYQINETKPVVLVTLPDCLEIATTAAQSTGIPSERIIIFDAPSTRVSPAYVTVGELIKTGSKSKRVFKERKLLPGEGKTKLAFFSFSSGTTGKPKAVAIPHYAVMTNVIQLAAHNKVNEDYCSWEDRRFRPGDSVLGVLPLYHIYGMVITLHSSLFCGMTYVSFPKFNYVEMLESIMRYRITHLMLVPPLIVLLCKHPATEKYDIQRHIRYIICGAAPLTTEVNEQLFQMFPNAHIGQAYGMTETCTANIMFTIERKRGISGSSGVLVPGVLAQIVKADGTLGGYDEEGEIMIKTPSMALGYANNKQATKETFIDGWVRTGDIAKIRRDNQVFVVDRLKEIMKVKGFQVAPAELEGCLLDHPDIASACVVGIHDEYSGEVPLAFVVLKTTAADRVESDPKAAQDIKQSIIKHVADNKVNYKHLAGGVEFIPSIPTSPSGKLLRRVLREKARGMRNKIAPKL</sequence>
<dbReference type="EMBL" id="KN818320">
    <property type="protein sequence ID" value="KIL59214.1"/>
    <property type="molecule type" value="Genomic_DNA"/>
</dbReference>
<dbReference type="InterPro" id="IPR020845">
    <property type="entry name" value="AMP-binding_CS"/>
</dbReference>
<dbReference type="InterPro" id="IPR025110">
    <property type="entry name" value="AMP-bd_C"/>
</dbReference>
<dbReference type="InterPro" id="IPR042099">
    <property type="entry name" value="ANL_N_sf"/>
</dbReference>
<accession>A0A0C2SYI7</accession>
<proteinExistence type="predicted"/>
<evidence type="ECO:0000259" key="1">
    <source>
        <dbReference type="Pfam" id="PF00501"/>
    </source>
</evidence>
<dbReference type="PROSITE" id="PS00455">
    <property type="entry name" value="AMP_BINDING"/>
    <property type="match status" value="1"/>
</dbReference>